<dbReference type="GO" id="GO:0008360">
    <property type="term" value="P:regulation of cell shape"/>
    <property type="evidence" value="ECO:0007669"/>
    <property type="project" value="UniProtKB-KW"/>
</dbReference>
<keyword evidence="7" id="KW-0573">Peptidoglycan synthesis</keyword>
<dbReference type="Proteomes" id="UP000297248">
    <property type="component" value="Unassembled WGS sequence"/>
</dbReference>
<dbReference type="GO" id="GO:0009252">
    <property type="term" value="P:peptidoglycan biosynthetic process"/>
    <property type="evidence" value="ECO:0007669"/>
    <property type="project" value="UniProtKB-KW"/>
</dbReference>
<evidence type="ECO:0000313" key="14">
    <source>
        <dbReference type="EMBL" id="TEW66972.1"/>
    </source>
</evidence>
<dbReference type="InterPro" id="IPR023346">
    <property type="entry name" value="Lysozyme-like_dom_sf"/>
</dbReference>
<dbReference type="Pfam" id="PF00912">
    <property type="entry name" value="Transgly"/>
    <property type="match status" value="1"/>
</dbReference>
<keyword evidence="4" id="KW-0808">Transferase</keyword>
<evidence type="ECO:0000256" key="7">
    <source>
        <dbReference type="ARBA" id="ARBA00022984"/>
    </source>
</evidence>
<evidence type="ECO:0000256" key="2">
    <source>
        <dbReference type="ARBA" id="ARBA00022519"/>
    </source>
</evidence>
<dbReference type="GO" id="GO:0009274">
    <property type="term" value="C:peptidoglycan-based cell wall"/>
    <property type="evidence" value="ECO:0007669"/>
    <property type="project" value="InterPro"/>
</dbReference>
<dbReference type="SUPFAM" id="SSF53955">
    <property type="entry name" value="Lysozyme-like"/>
    <property type="match status" value="1"/>
</dbReference>
<evidence type="ECO:0000259" key="13">
    <source>
        <dbReference type="Pfam" id="PF00912"/>
    </source>
</evidence>
<keyword evidence="6" id="KW-0133">Cell shape</keyword>
<feature type="region of interest" description="Disordered" evidence="11">
    <location>
        <begin position="718"/>
        <end position="753"/>
    </location>
</feature>
<reference evidence="14 15" key="1">
    <citation type="journal article" date="2016" name="Int. J. Syst. Evol. Microbiol.">
        <title>Proposal of Mucilaginibacter phyllosphaerae sp. nov. isolated from the phyllosphere of Galium album.</title>
        <authorList>
            <person name="Aydogan E.L."/>
            <person name="Busse H.J."/>
            <person name="Moser G."/>
            <person name="Muller C."/>
            <person name="Kampfer P."/>
            <person name="Glaeser S.P."/>
        </authorList>
    </citation>
    <scope>NUCLEOTIDE SEQUENCE [LARGE SCALE GENOMIC DNA]</scope>
    <source>
        <strain evidence="14 15">PP-F2FG21</strain>
    </source>
</reference>
<dbReference type="InterPro" id="IPR001264">
    <property type="entry name" value="Glyco_trans_51"/>
</dbReference>
<evidence type="ECO:0000256" key="8">
    <source>
        <dbReference type="ARBA" id="ARBA00022989"/>
    </source>
</evidence>
<organism evidence="14 15">
    <name type="scientific">Mucilaginibacter phyllosphaerae</name>
    <dbReference type="NCBI Taxonomy" id="1812349"/>
    <lineage>
        <taxon>Bacteria</taxon>
        <taxon>Pseudomonadati</taxon>
        <taxon>Bacteroidota</taxon>
        <taxon>Sphingobacteriia</taxon>
        <taxon>Sphingobacteriales</taxon>
        <taxon>Sphingobacteriaceae</taxon>
        <taxon>Mucilaginibacter</taxon>
    </lineage>
</organism>
<feature type="transmembrane region" description="Helical" evidence="12">
    <location>
        <begin position="12"/>
        <end position="31"/>
    </location>
</feature>
<evidence type="ECO:0000256" key="9">
    <source>
        <dbReference type="ARBA" id="ARBA00023136"/>
    </source>
</evidence>
<keyword evidence="8 12" id="KW-1133">Transmembrane helix</keyword>
<name>A0A4Y8AFR7_9SPHI</name>
<evidence type="ECO:0000256" key="6">
    <source>
        <dbReference type="ARBA" id="ARBA00022960"/>
    </source>
</evidence>
<keyword evidence="9 12" id="KW-0472">Membrane</keyword>
<dbReference type="GO" id="GO:0016020">
    <property type="term" value="C:membrane"/>
    <property type="evidence" value="ECO:0007669"/>
    <property type="project" value="InterPro"/>
</dbReference>
<evidence type="ECO:0000256" key="11">
    <source>
        <dbReference type="SAM" id="MobiDB-lite"/>
    </source>
</evidence>
<dbReference type="GO" id="GO:0016763">
    <property type="term" value="F:pentosyltransferase activity"/>
    <property type="evidence" value="ECO:0007669"/>
    <property type="project" value="InterPro"/>
</dbReference>
<evidence type="ECO:0000256" key="5">
    <source>
        <dbReference type="ARBA" id="ARBA00022692"/>
    </source>
</evidence>
<feature type="domain" description="Glycosyl transferase family 51" evidence="13">
    <location>
        <begin position="438"/>
        <end position="580"/>
    </location>
</feature>
<dbReference type="Gene3D" id="1.10.3810.10">
    <property type="entry name" value="Biosynthetic peptidoglycan transglycosylase-like"/>
    <property type="match status" value="1"/>
</dbReference>
<evidence type="ECO:0000256" key="3">
    <source>
        <dbReference type="ARBA" id="ARBA00022676"/>
    </source>
</evidence>
<keyword evidence="3" id="KW-0328">Glycosyltransferase</keyword>
<comment type="caution">
    <text evidence="14">The sequence shown here is derived from an EMBL/GenBank/DDBJ whole genome shotgun (WGS) entry which is preliminary data.</text>
</comment>
<dbReference type="InterPro" id="IPR036950">
    <property type="entry name" value="PBP_transglycosylase"/>
</dbReference>
<keyword evidence="2" id="KW-0997">Cell inner membrane</keyword>
<protein>
    <submittedName>
        <fullName evidence="14">Penicillin-binding protein</fullName>
    </submittedName>
</protein>
<dbReference type="PANTHER" id="PTHR30400">
    <property type="entry name" value="MONOFUNCTIONAL BIOSYNTHETIC PEPTIDOGLYCAN TRANSGLYCOSYLASE"/>
    <property type="match status" value="1"/>
</dbReference>
<keyword evidence="1" id="KW-1003">Cell membrane</keyword>
<keyword evidence="10" id="KW-0961">Cell wall biogenesis/degradation</keyword>
<dbReference type="InterPro" id="IPR011812">
    <property type="entry name" value="Pep_trsgly"/>
</dbReference>
<evidence type="ECO:0000256" key="1">
    <source>
        <dbReference type="ARBA" id="ARBA00022475"/>
    </source>
</evidence>
<evidence type="ECO:0000313" key="15">
    <source>
        <dbReference type="Proteomes" id="UP000297248"/>
    </source>
</evidence>
<dbReference type="PANTHER" id="PTHR30400:SF0">
    <property type="entry name" value="BIOSYNTHETIC PEPTIDOGLYCAN TRANSGLYCOSYLASE"/>
    <property type="match status" value="1"/>
</dbReference>
<evidence type="ECO:0000256" key="4">
    <source>
        <dbReference type="ARBA" id="ARBA00022679"/>
    </source>
</evidence>
<keyword evidence="5 12" id="KW-0812">Transmembrane</keyword>
<proteinExistence type="predicted"/>
<gene>
    <name evidence="14" type="ORF">E2R65_08610</name>
</gene>
<evidence type="ECO:0000256" key="10">
    <source>
        <dbReference type="ARBA" id="ARBA00023316"/>
    </source>
</evidence>
<dbReference type="GO" id="GO:0071555">
    <property type="term" value="P:cell wall organization"/>
    <property type="evidence" value="ECO:0007669"/>
    <property type="project" value="UniProtKB-KW"/>
</dbReference>
<dbReference type="AlphaFoldDB" id="A0A4Y8AFR7"/>
<dbReference type="EMBL" id="SNQG01000003">
    <property type="protein sequence ID" value="TEW66972.1"/>
    <property type="molecule type" value="Genomic_DNA"/>
</dbReference>
<sequence>MRRINPKYIRIAGITALILVVIMLIGGYVAYSKREVLLQKAISKAKAKAKRDYNLDVKIGSAKFIGLSTVAFTDISVVPFQRDSLFSVKKFNVSVKVLPLVFGNIKLADVVLQDGHLNLTSIKGVKNFDFLFKKKKDTTSTGNKVDLSELSNNLINEVLYKIPDNLSLHNFLVSIVDDSTKVKLLASTAIIKDGKMASTIKVDDGAATWHIDGKMQPSDKNIDVHLYAEGKKVELPLIEKKFKLKLNFDTISTKLSNVKHSDGETKIYSSWSVRNLLLNHPSLSVSDVVVPSGSVDANVFVGPNFVSLDSSSVIHLKKLTAKPYVKYTLNPVKIYEVKINTGWIKAQDLFESFPTGMFESLEGLQATGKLNYSLNMLLNMAHLDDMVFNSSLQKDKDFRIIKYGKADLGKLNNTFVYVPYERGKPMPPHTIGPGAVNFTPLEQISPNVRNAVMTAEDPSFYTNRGFVDESIRKSFITDIKEKKFKRGGSTISMQLIKNAFLSRNKTLSRKIEEILIVWLIENNRIMSKNRMLEVYFNIIEWGRGIYGIGEASRYYFGKSPSELTIGESIYLASIVPNPKAGLYAFQPDGSLRQGLHGYFNLIGRLMAKKGLTQPDSNAYGFYSVRLREGLRRIIAPIDTAVADSLMKQTDDDDGTGVAGIAPVFEEPKKPNFFQRLFGKKDTAEARMEKKIEETNDAIKARLKAEIEKVKADYKNRVDNVDTAGRTKKEIKAEKNRLKDEGKEKVKELKDRMP</sequence>
<dbReference type="OrthoDB" id="9766909at2"/>
<evidence type="ECO:0000256" key="12">
    <source>
        <dbReference type="SAM" id="Phobius"/>
    </source>
</evidence>
<accession>A0A4Y8AFR7</accession>